<proteinExistence type="predicted"/>
<protein>
    <submittedName>
        <fullName evidence="4">Uncharacterized protein</fullName>
    </submittedName>
</protein>
<evidence type="ECO:0000313" key="2">
    <source>
        <dbReference type="EMBL" id="CAB4174274.1"/>
    </source>
</evidence>
<feature type="region of interest" description="Disordered" evidence="1">
    <location>
        <begin position="106"/>
        <end position="131"/>
    </location>
</feature>
<accession>A0A6J5S7G6</accession>
<dbReference type="EMBL" id="LR797345">
    <property type="protein sequence ID" value="CAB4204464.1"/>
    <property type="molecule type" value="Genomic_DNA"/>
</dbReference>
<name>A0A6J5S7G6_9CAUD</name>
<dbReference type="EMBL" id="LR796921">
    <property type="protein sequence ID" value="CAB4174274.1"/>
    <property type="molecule type" value="Genomic_DNA"/>
</dbReference>
<evidence type="ECO:0000256" key="1">
    <source>
        <dbReference type="SAM" id="MobiDB-lite"/>
    </source>
</evidence>
<evidence type="ECO:0000313" key="4">
    <source>
        <dbReference type="EMBL" id="CAB4204464.1"/>
    </source>
</evidence>
<dbReference type="EMBL" id="LR797086">
    <property type="protein sequence ID" value="CAB4186333.1"/>
    <property type="molecule type" value="Genomic_DNA"/>
</dbReference>
<organism evidence="4">
    <name type="scientific">uncultured Caudovirales phage</name>
    <dbReference type="NCBI Taxonomy" id="2100421"/>
    <lineage>
        <taxon>Viruses</taxon>
        <taxon>Duplodnaviria</taxon>
        <taxon>Heunggongvirae</taxon>
        <taxon>Uroviricota</taxon>
        <taxon>Caudoviricetes</taxon>
        <taxon>Peduoviridae</taxon>
        <taxon>Maltschvirus</taxon>
        <taxon>Maltschvirus maltsch</taxon>
    </lineage>
</organism>
<sequence length="131" mass="14820">MIKMTIKSMIEGVWKELPSPQGLTEIMQLMYELAGSQTIAKLETSHMECFLCGTEALAEMMKKQRPNITCMTLEGAHIAIDEAPELFFTVVQVMATKKDVDKLFPEPNPAYSKKGWNHLKEKQDDNGNQEV</sequence>
<gene>
    <name evidence="3" type="ORF">UFOVP1138_82</name>
    <name evidence="4" type="ORF">UFOVP1394_79</name>
    <name evidence="2" type="ORF">UFOVP975_38</name>
</gene>
<reference evidence="4" key="1">
    <citation type="submission" date="2020-05" db="EMBL/GenBank/DDBJ databases">
        <authorList>
            <person name="Chiriac C."/>
            <person name="Salcher M."/>
            <person name="Ghai R."/>
            <person name="Kavagutti S V."/>
        </authorList>
    </citation>
    <scope>NUCLEOTIDE SEQUENCE</scope>
</reference>
<evidence type="ECO:0000313" key="3">
    <source>
        <dbReference type="EMBL" id="CAB4186333.1"/>
    </source>
</evidence>